<dbReference type="Proteomes" id="UP000013827">
    <property type="component" value="Unassembled WGS sequence"/>
</dbReference>
<proteinExistence type="predicted"/>
<feature type="transmembrane region" description="Helical" evidence="1">
    <location>
        <begin position="20"/>
        <end position="37"/>
    </location>
</feature>
<dbReference type="EnsemblProtists" id="EOD19155">
    <property type="protein sequence ID" value="EOD19155"/>
    <property type="gene ID" value="EMIHUDRAFT_458801"/>
</dbReference>
<dbReference type="AlphaFoldDB" id="A0A0D3J6M0"/>
<evidence type="ECO:0000313" key="2">
    <source>
        <dbReference type="EnsemblProtists" id="EOD19155"/>
    </source>
</evidence>
<keyword evidence="1" id="KW-0472">Membrane</keyword>
<organism evidence="2 3">
    <name type="scientific">Emiliania huxleyi (strain CCMP1516)</name>
    <dbReference type="NCBI Taxonomy" id="280463"/>
    <lineage>
        <taxon>Eukaryota</taxon>
        <taxon>Haptista</taxon>
        <taxon>Haptophyta</taxon>
        <taxon>Prymnesiophyceae</taxon>
        <taxon>Isochrysidales</taxon>
        <taxon>Noelaerhabdaceae</taxon>
        <taxon>Emiliania</taxon>
    </lineage>
</organism>
<dbReference type="PaxDb" id="2903-EOD19155"/>
<reference evidence="2" key="2">
    <citation type="submission" date="2024-10" db="UniProtKB">
        <authorList>
            <consortium name="EnsemblProtists"/>
        </authorList>
    </citation>
    <scope>IDENTIFICATION</scope>
</reference>
<evidence type="ECO:0000256" key="1">
    <source>
        <dbReference type="SAM" id="Phobius"/>
    </source>
</evidence>
<keyword evidence="1" id="KW-1133">Transmembrane helix</keyword>
<feature type="transmembrane region" description="Helical" evidence="1">
    <location>
        <begin position="100"/>
        <end position="122"/>
    </location>
</feature>
<accession>A0A0D3J6M0</accession>
<feature type="transmembrane region" description="Helical" evidence="1">
    <location>
        <begin position="173"/>
        <end position="195"/>
    </location>
</feature>
<reference evidence="3" key="1">
    <citation type="journal article" date="2013" name="Nature">
        <title>Pan genome of the phytoplankton Emiliania underpins its global distribution.</title>
        <authorList>
            <person name="Read B.A."/>
            <person name="Kegel J."/>
            <person name="Klute M.J."/>
            <person name="Kuo A."/>
            <person name="Lefebvre S.C."/>
            <person name="Maumus F."/>
            <person name="Mayer C."/>
            <person name="Miller J."/>
            <person name="Monier A."/>
            <person name="Salamov A."/>
            <person name="Young J."/>
            <person name="Aguilar M."/>
            <person name="Claverie J.M."/>
            <person name="Frickenhaus S."/>
            <person name="Gonzalez K."/>
            <person name="Herman E.K."/>
            <person name="Lin Y.C."/>
            <person name="Napier J."/>
            <person name="Ogata H."/>
            <person name="Sarno A.F."/>
            <person name="Shmutz J."/>
            <person name="Schroeder D."/>
            <person name="de Vargas C."/>
            <person name="Verret F."/>
            <person name="von Dassow P."/>
            <person name="Valentin K."/>
            <person name="Van de Peer Y."/>
            <person name="Wheeler G."/>
            <person name="Dacks J.B."/>
            <person name="Delwiche C.F."/>
            <person name="Dyhrman S.T."/>
            <person name="Glockner G."/>
            <person name="John U."/>
            <person name="Richards T."/>
            <person name="Worden A.Z."/>
            <person name="Zhang X."/>
            <person name="Grigoriev I.V."/>
            <person name="Allen A.E."/>
            <person name="Bidle K."/>
            <person name="Borodovsky M."/>
            <person name="Bowler C."/>
            <person name="Brownlee C."/>
            <person name="Cock J.M."/>
            <person name="Elias M."/>
            <person name="Gladyshev V.N."/>
            <person name="Groth M."/>
            <person name="Guda C."/>
            <person name="Hadaegh A."/>
            <person name="Iglesias-Rodriguez M.D."/>
            <person name="Jenkins J."/>
            <person name="Jones B.M."/>
            <person name="Lawson T."/>
            <person name="Leese F."/>
            <person name="Lindquist E."/>
            <person name="Lobanov A."/>
            <person name="Lomsadze A."/>
            <person name="Malik S.B."/>
            <person name="Marsh M.E."/>
            <person name="Mackinder L."/>
            <person name="Mock T."/>
            <person name="Mueller-Roeber B."/>
            <person name="Pagarete A."/>
            <person name="Parker M."/>
            <person name="Probert I."/>
            <person name="Quesneville H."/>
            <person name="Raines C."/>
            <person name="Rensing S.A."/>
            <person name="Riano-Pachon D.M."/>
            <person name="Richier S."/>
            <person name="Rokitta S."/>
            <person name="Shiraiwa Y."/>
            <person name="Soanes D.M."/>
            <person name="van der Giezen M."/>
            <person name="Wahlund T.M."/>
            <person name="Williams B."/>
            <person name="Wilson W."/>
            <person name="Wolfe G."/>
            <person name="Wurch L.L."/>
        </authorList>
    </citation>
    <scope>NUCLEOTIDE SEQUENCE</scope>
</reference>
<keyword evidence="3" id="KW-1185">Reference proteome</keyword>
<evidence type="ECO:0008006" key="4">
    <source>
        <dbReference type="Google" id="ProtNLM"/>
    </source>
</evidence>
<sequence>MAVAWACEIADFYALSRIPLPLYGIPAALGPALVLLACRPLDHIGVRLAGAFCCASYLYYVRPHHTHMTFIIDILDCIESDWPAAAASGWAPLETVLLSLQLFGIFFASLGSAIGFFAASLSRATRDALRRQWVVLRTSYALGAASWGTQRATTCAASWGTQYLVLLAVGRPVSPYLALSCYCDGFGTLLFTLFFTERVRGRIHRSLGLGWNGKPETCRSLAAVASLIGSGAATSVIERRCRDAISSFRGVPWTSLTAGDLAAEWDGELEARRQEDHTVPAALGEVDAFLSHSWSDDGREKYEALCGWADAFEAAYGRPPLLWLDRCCIRQDDDIAASLLGLPIFLSGCRSLLVLYGPSYCGRLCVMEVFCFLAMGGKPDDIH</sequence>
<keyword evidence="1" id="KW-0812">Transmembrane</keyword>
<evidence type="ECO:0000313" key="3">
    <source>
        <dbReference type="Proteomes" id="UP000013827"/>
    </source>
</evidence>
<dbReference type="RefSeq" id="XP_005771584.1">
    <property type="nucleotide sequence ID" value="XM_005771527.1"/>
</dbReference>
<name>A0A0D3J6M0_EMIH1</name>
<dbReference type="GeneID" id="17264699"/>
<feature type="transmembrane region" description="Helical" evidence="1">
    <location>
        <begin position="134"/>
        <end position="153"/>
    </location>
</feature>
<protein>
    <recommendedName>
        <fullName evidence="4">Heterokaryon incompatibility domain-containing protein</fullName>
    </recommendedName>
</protein>
<feature type="transmembrane region" description="Helical" evidence="1">
    <location>
        <begin position="44"/>
        <end position="60"/>
    </location>
</feature>
<dbReference type="HOGENOM" id="CLU_026755_0_0_1"/>
<dbReference type="KEGG" id="ehx:EMIHUDRAFT_458801"/>